<dbReference type="Proteomes" id="UP000719412">
    <property type="component" value="Unassembled WGS sequence"/>
</dbReference>
<sequence length="802" mass="91086">MRKTLRTLLRLERESNPLVYLVHPYDTATDVIALNNKIRELQSLIDEFDGSTDTVHRKLLSKLAHALGRATRIKPSTPEERKSSSKIIVTLLNFKTDIETKVKRASADQSLGALDVSLLNVDDDKESDGEESMLVTSTPLHAPVRETTSRSHIVPVHKWNLKFSGENPRLSLSSFLIRVEEFRIARHATEEDLYNSAIDLFEGRALTWYRSIRRQANDWKSRVGLLRKQFQPTEYNDKLFDEIRRRTQGADESIAMFVAVMDNLFDRATVRVPESTWSCTNNFSGTIARCKPCHGSSTCFEPDLAYVQVSSCSSNNSVQDPCASRVPVKLLERVRLITIHVVPSLIEGLLLGKDFWKVTEVVPDLSKDVWYFSSDVSRTLQISTFSEKIGLFDQSSLSPAQKVIDRPSLVSTRFSNQLVTGTAPDSQGFVGVQGWDCEWAPVCLPFVFTDREIHGCCCGKASDLKGLGHTRTKDEGWGKKEKKITFRQVTGMKGNNFAGVSEISTVALRNATMAIGRSRRPRGPTYARGANRSQFEDPELAVNARHLATRRAHPAFKFFASLIPEAESFNLESFVPATTGGLEEHMLPPQIHLLLFNPIFLPVPFFDLRVTAINIRIDVHDLPTQYRPKSEFSRSYHRKCTFLIAQCHASAARLIAQLNKVENRARDDFRDLWDCGTEIKNAEVGHFVESRRSDASEAPFRVRGRVTPRTIESQSRLDELIQYRIATLEYRKFLSKGGRKDFDLAPRTPFFAERAIRSQIVRRGDHFLEHRSQRSDHFFEHRIAKVTPQVKRTLFEETTDPS</sequence>
<evidence type="ECO:0000313" key="3">
    <source>
        <dbReference type="Proteomes" id="UP000719412"/>
    </source>
</evidence>
<evidence type="ECO:0000313" key="2">
    <source>
        <dbReference type="EMBL" id="KAH0816052.1"/>
    </source>
</evidence>
<organism evidence="2 3">
    <name type="scientific">Tenebrio molitor</name>
    <name type="common">Yellow mealworm beetle</name>
    <dbReference type="NCBI Taxonomy" id="7067"/>
    <lineage>
        <taxon>Eukaryota</taxon>
        <taxon>Metazoa</taxon>
        <taxon>Ecdysozoa</taxon>
        <taxon>Arthropoda</taxon>
        <taxon>Hexapoda</taxon>
        <taxon>Insecta</taxon>
        <taxon>Pterygota</taxon>
        <taxon>Neoptera</taxon>
        <taxon>Endopterygota</taxon>
        <taxon>Coleoptera</taxon>
        <taxon>Polyphaga</taxon>
        <taxon>Cucujiformia</taxon>
        <taxon>Tenebrionidae</taxon>
        <taxon>Tenebrio</taxon>
    </lineage>
</organism>
<reference evidence="2" key="1">
    <citation type="journal article" date="2020" name="J Insects Food Feed">
        <title>The yellow mealworm (Tenebrio molitor) genome: a resource for the emerging insects as food and feed industry.</title>
        <authorList>
            <person name="Eriksson T."/>
            <person name="Andere A."/>
            <person name="Kelstrup H."/>
            <person name="Emery V."/>
            <person name="Picard C."/>
        </authorList>
    </citation>
    <scope>NUCLEOTIDE SEQUENCE</scope>
    <source>
        <strain evidence="2">Stoneville</strain>
        <tissue evidence="2">Whole head</tissue>
    </source>
</reference>
<dbReference type="EMBL" id="JABDTM020022148">
    <property type="protein sequence ID" value="KAH0816052.1"/>
    <property type="molecule type" value="Genomic_DNA"/>
</dbReference>
<protein>
    <recommendedName>
        <fullName evidence="1">Retrotransposon gag domain-containing protein</fullName>
    </recommendedName>
</protein>
<reference evidence="2" key="2">
    <citation type="submission" date="2021-08" db="EMBL/GenBank/DDBJ databases">
        <authorList>
            <person name="Eriksson T."/>
        </authorList>
    </citation>
    <scope>NUCLEOTIDE SEQUENCE</scope>
    <source>
        <strain evidence="2">Stoneville</strain>
        <tissue evidence="2">Whole head</tissue>
    </source>
</reference>
<keyword evidence="3" id="KW-1185">Reference proteome</keyword>
<accession>A0A8J6LCY8</accession>
<dbReference type="Pfam" id="PF03732">
    <property type="entry name" value="Retrotrans_gag"/>
    <property type="match status" value="1"/>
</dbReference>
<dbReference type="InterPro" id="IPR005162">
    <property type="entry name" value="Retrotrans_gag_dom"/>
</dbReference>
<gene>
    <name evidence="2" type="ORF">GEV33_006739</name>
</gene>
<dbReference type="AlphaFoldDB" id="A0A8J6LCY8"/>
<feature type="domain" description="Retrotransposon gag" evidence="1">
    <location>
        <begin position="200"/>
        <end position="269"/>
    </location>
</feature>
<evidence type="ECO:0000259" key="1">
    <source>
        <dbReference type="Pfam" id="PF03732"/>
    </source>
</evidence>
<comment type="caution">
    <text evidence="2">The sequence shown here is derived from an EMBL/GenBank/DDBJ whole genome shotgun (WGS) entry which is preliminary data.</text>
</comment>
<name>A0A8J6LCY8_TENMO</name>
<proteinExistence type="predicted"/>